<dbReference type="InterPro" id="IPR052022">
    <property type="entry name" value="26kDa_periplasmic_antigen"/>
</dbReference>
<comment type="caution">
    <text evidence="2">The sequence shown here is derived from an EMBL/GenBank/DDBJ whole genome shotgun (WGS) entry which is preliminary data.</text>
</comment>
<dbReference type="GO" id="GO:0006974">
    <property type="term" value="P:DNA damage response"/>
    <property type="evidence" value="ECO:0007669"/>
    <property type="project" value="TreeGrafter"/>
</dbReference>
<reference evidence="2" key="1">
    <citation type="journal article" date="2014" name="Int. J. Syst. Evol. Microbiol.">
        <title>Complete genome sequence of Corynebacterium casei LMG S-19264T (=DSM 44701T), isolated from a smear-ripened cheese.</title>
        <authorList>
            <consortium name="US DOE Joint Genome Institute (JGI-PGF)"/>
            <person name="Walter F."/>
            <person name="Albersmeier A."/>
            <person name="Kalinowski J."/>
            <person name="Ruckert C."/>
        </authorList>
    </citation>
    <scope>NUCLEOTIDE SEQUENCE</scope>
    <source>
        <strain evidence="2">VKM B-2935</strain>
    </source>
</reference>
<sequence length="235" mass="25085">MSSLSRLTAAIALSAATLAALPSHADEARYNQVALRAEVSQDVAHDLMNVTLYTEAQNDDPAKLAADTTETLNIAVERARQAKGVTVKLGSRNSYPIYDNDGQQITGWRERGEIRLESADFATLSKLTADLLKNLKMGGMDFAIANPTRKKAEDELLKDAVAAFKARADIATAAVGGKSYKLVSLNLNSAGFQPIRPMRMDAMASMSKSAAPQEIEAGTSEVTVAADGVIEVQMP</sequence>
<accession>A0A9W6K8C7</accession>
<evidence type="ECO:0000313" key="2">
    <source>
        <dbReference type="EMBL" id="GLK90677.1"/>
    </source>
</evidence>
<proteinExistence type="predicted"/>
<dbReference type="PANTHER" id="PTHR34387">
    <property type="entry name" value="SLR1258 PROTEIN"/>
    <property type="match status" value="1"/>
</dbReference>
<keyword evidence="1" id="KW-0732">Signal</keyword>
<dbReference type="Proteomes" id="UP001143328">
    <property type="component" value="Unassembled WGS sequence"/>
</dbReference>
<dbReference type="EMBL" id="BSFN01000013">
    <property type="protein sequence ID" value="GLK90677.1"/>
    <property type="molecule type" value="Genomic_DNA"/>
</dbReference>
<evidence type="ECO:0000313" key="3">
    <source>
        <dbReference type="Proteomes" id="UP001143328"/>
    </source>
</evidence>
<dbReference type="Gene3D" id="3.30.110.170">
    <property type="entry name" value="Protein of unknown function (DUF541), domain 1"/>
    <property type="match status" value="1"/>
</dbReference>
<feature type="signal peptide" evidence="1">
    <location>
        <begin position="1"/>
        <end position="25"/>
    </location>
</feature>
<feature type="chain" id="PRO_5040832639" description="Periplasmic/secreted protein" evidence="1">
    <location>
        <begin position="26"/>
        <end position="235"/>
    </location>
</feature>
<dbReference type="Pfam" id="PF04402">
    <property type="entry name" value="SIMPL"/>
    <property type="match status" value="1"/>
</dbReference>
<organism evidence="2 3">
    <name type="scientific">Pseudomonas turukhanskensis</name>
    <dbReference type="NCBI Taxonomy" id="1806536"/>
    <lineage>
        <taxon>Bacteria</taxon>
        <taxon>Pseudomonadati</taxon>
        <taxon>Pseudomonadota</taxon>
        <taxon>Gammaproteobacteria</taxon>
        <taxon>Pseudomonadales</taxon>
        <taxon>Pseudomonadaceae</taxon>
        <taxon>Pseudomonas</taxon>
    </lineage>
</organism>
<evidence type="ECO:0000256" key="1">
    <source>
        <dbReference type="SAM" id="SignalP"/>
    </source>
</evidence>
<protein>
    <recommendedName>
        <fullName evidence="4">Periplasmic/secreted protein</fullName>
    </recommendedName>
</protein>
<keyword evidence="3" id="KW-1185">Reference proteome</keyword>
<dbReference type="RefSeq" id="WP_271196864.1">
    <property type="nucleotide sequence ID" value="NZ_BSFN01000013.1"/>
</dbReference>
<gene>
    <name evidence="2" type="ORF">GCM10017655_37410</name>
</gene>
<dbReference type="AlphaFoldDB" id="A0A9W6K8C7"/>
<dbReference type="Gene3D" id="3.30.70.2970">
    <property type="entry name" value="Protein of unknown function (DUF541), domain 2"/>
    <property type="match status" value="1"/>
</dbReference>
<reference evidence="2" key="2">
    <citation type="submission" date="2023-01" db="EMBL/GenBank/DDBJ databases">
        <authorList>
            <person name="Sun Q."/>
            <person name="Evtushenko L."/>
        </authorList>
    </citation>
    <scope>NUCLEOTIDE SEQUENCE</scope>
    <source>
        <strain evidence="2">VKM B-2935</strain>
    </source>
</reference>
<dbReference type="PANTHER" id="PTHR34387:SF1">
    <property type="entry name" value="PERIPLASMIC IMMUNOGENIC PROTEIN"/>
    <property type="match status" value="1"/>
</dbReference>
<name>A0A9W6K8C7_9PSED</name>
<evidence type="ECO:0008006" key="4">
    <source>
        <dbReference type="Google" id="ProtNLM"/>
    </source>
</evidence>
<dbReference type="InterPro" id="IPR007497">
    <property type="entry name" value="SIMPL/DUF541"/>
</dbReference>